<reference evidence="1" key="1">
    <citation type="submission" date="2023-10" db="EMBL/GenBank/DDBJ databases">
        <authorList>
            <person name="Hackl T."/>
        </authorList>
    </citation>
    <scope>NUCLEOTIDE SEQUENCE</scope>
</reference>
<evidence type="ECO:0000313" key="1">
    <source>
        <dbReference type="EMBL" id="CAJ2507369.1"/>
    </source>
</evidence>
<protein>
    <submittedName>
        <fullName evidence="1">Uu.00g085550.m01.CDS01</fullName>
    </submittedName>
</protein>
<proteinExistence type="predicted"/>
<comment type="caution">
    <text evidence="1">The sequence shown here is derived from an EMBL/GenBank/DDBJ whole genome shotgun (WGS) entry which is preliminary data.</text>
</comment>
<accession>A0AAI8VM01</accession>
<name>A0AAI8VM01_9PEZI</name>
<organism evidence="1 2">
    <name type="scientific">Anthostomella pinea</name>
    <dbReference type="NCBI Taxonomy" id="933095"/>
    <lineage>
        <taxon>Eukaryota</taxon>
        <taxon>Fungi</taxon>
        <taxon>Dikarya</taxon>
        <taxon>Ascomycota</taxon>
        <taxon>Pezizomycotina</taxon>
        <taxon>Sordariomycetes</taxon>
        <taxon>Xylariomycetidae</taxon>
        <taxon>Xylariales</taxon>
        <taxon>Xylariaceae</taxon>
        <taxon>Anthostomella</taxon>
    </lineage>
</organism>
<dbReference type="Proteomes" id="UP001295740">
    <property type="component" value="Unassembled WGS sequence"/>
</dbReference>
<gene>
    <name evidence="1" type="ORF">KHLLAP_LOCUS7837</name>
</gene>
<keyword evidence="2" id="KW-1185">Reference proteome</keyword>
<dbReference type="EMBL" id="CAUWAG010000010">
    <property type="protein sequence ID" value="CAJ2507369.1"/>
    <property type="molecule type" value="Genomic_DNA"/>
</dbReference>
<dbReference type="AlphaFoldDB" id="A0AAI8VM01"/>
<sequence>MDPQSLCELLGDKLEDAKYGLLCLKEDPSTYKYSVKDAYDHRLEHVRDGEGTQHPRARNVGDTLLWQSAAVSDALMWPIVRLDNWSSIAALAKKQNDLARKYEDDIEVCKRLPRDYEEGFLLLLGHIVSSSEVICRQLQSGISASPGLRKFFMRQNSRIIELEGHIREKPSPIDRTREEPGWYKLSIA</sequence>
<evidence type="ECO:0000313" key="2">
    <source>
        <dbReference type="Proteomes" id="UP001295740"/>
    </source>
</evidence>